<dbReference type="InterPro" id="IPR038261">
    <property type="entry name" value="GPP34-like_sf"/>
</dbReference>
<dbReference type="AlphaFoldDB" id="A0AA91V967"/>
<gene>
    <name evidence="1" type="ORF">CON65_20935</name>
</gene>
<accession>A0AA91V967</accession>
<sequence length="209" mass="24697">MKRMGTMTKSFISNYLAEQPIVINSRYTYSLPLYSTGIMILELLENGYIHVNQKDVIEIVKDQDIKDPCFNSLMLFLQNNETRTCKEWIYYFGTEQKIVNEIFMDVLKEMEEEGIVRFQSKKILSFIVNQIKVEYVYGANSFVDHIQKDVLLKKGNEIEKIALLWKYCYAAYMNEQEIFSLQKEQTIYKFVRQIQEGVLEGAQRNVLFV</sequence>
<organism evidence="1 2">
    <name type="scientific">Bacillus pseudomycoides</name>
    <dbReference type="NCBI Taxonomy" id="64104"/>
    <lineage>
        <taxon>Bacteria</taxon>
        <taxon>Bacillati</taxon>
        <taxon>Bacillota</taxon>
        <taxon>Bacilli</taxon>
        <taxon>Bacillales</taxon>
        <taxon>Bacillaceae</taxon>
        <taxon>Bacillus</taxon>
        <taxon>Bacillus cereus group</taxon>
    </lineage>
</organism>
<proteinExistence type="predicted"/>
<evidence type="ECO:0000313" key="1">
    <source>
        <dbReference type="EMBL" id="PED80781.1"/>
    </source>
</evidence>
<protein>
    <submittedName>
        <fullName evidence="1">Uncharacterized protein</fullName>
    </submittedName>
</protein>
<dbReference type="Gene3D" id="1.10.3630.10">
    <property type="entry name" value="yeast vps74-n-term truncation variant domain like"/>
    <property type="match status" value="1"/>
</dbReference>
<dbReference type="Proteomes" id="UP000221020">
    <property type="component" value="Unassembled WGS sequence"/>
</dbReference>
<comment type="caution">
    <text evidence="1">The sequence shown here is derived from an EMBL/GenBank/DDBJ whole genome shotgun (WGS) entry which is preliminary data.</text>
</comment>
<reference evidence="1 2" key="1">
    <citation type="submission" date="2017-09" db="EMBL/GenBank/DDBJ databases">
        <title>Large-scale bioinformatics analysis of Bacillus genomes uncovers conserved roles of natural products in bacterial physiology.</title>
        <authorList>
            <consortium name="Agbiome Team Llc"/>
            <person name="Bleich R.M."/>
            <person name="Grubbs K.J."/>
            <person name="Santa Maria K.C."/>
            <person name="Allen S.E."/>
            <person name="Farag S."/>
            <person name="Shank E.A."/>
            <person name="Bowers A."/>
        </authorList>
    </citation>
    <scope>NUCLEOTIDE SEQUENCE [LARGE SCALE GENOMIC DNA]</scope>
    <source>
        <strain evidence="1 2">AFS092012</strain>
    </source>
</reference>
<name>A0AA91V967_9BACI</name>
<dbReference type="RefSeq" id="WP_097897995.1">
    <property type="nucleotide sequence ID" value="NZ_NVOR01000098.1"/>
</dbReference>
<evidence type="ECO:0000313" key="2">
    <source>
        <dbReference type="Proteomes" id="UP000221020"/>
    </source>
</evidence>
<dbReference type="EMBL" id="NVOR01000098">
    <property type="protein sequence ID" value="PED80781.1"/>
    <property type="molecule type" value="Genomic_DNA"/>
</dbReference>